<dbReference type="Pfam" id="PF02910">
    <property type="entry name" value="Succ_DH_flav_C"/>
    <property type="match status" value="1"/>
</dbReference>
<name>A0A841H493_9BACT</name>
<dbReference type="GO" id="GO:0008734">
    <property type="term" value="F:L-aspartate oxidase activity"/>
    <property type="evidence" value="ECO:0007669"/>
    <property type="project" value="UniProtKB-UniRule"/>
</dbReference>
<feature type="active site" description="Proton acceptor" evidence="11">
    <location>
        <position position="279"/>
    </location>
</feature>
<keyword evidence="8 12" id="KW-0560">Oxidoreductase</keyword>
<keyword evidence="6 12" id="KW-0662">Pyridine nucleotide biosynthesis</keyword>
<evidence type="ECO:0000256" key="10">
    <source>
        <dbReference type="NCBIfam" id="TIGR00551"/>
    </source>
</evidence>
<dbReference type="Gene3D" id="1.20.58.100">
    <property type="entry name" value="Fumarate reductase/succinate dehydrogenase flavoprotein-like, C-terminal domain"/>
    <property type="match status" value="1"/>
</dbReference>
<evidence type="ECO:0000256" key="4">
    <source>
        <dbReference type="ARBA" id="ARBA00012173"/>
    </source>
</evidence>
<dbReference type="UniPathway" id="UPA00253">
    <property type="reaction ID" value="UER00326"/>
</dbReference>
<dbReference type="SUPFAM" id="SSF46977">
    <property type="entry name" value="Succinate dehydrogenase/fumarate reductase flavoprotein C-terminal domain"/>
    <property type="match status" value="1"/>
</dbReference>
<evidence type="ECO:0000256" key="5">
    <source>
        <dbReference type="ARBA" id="ARBA00022630"/>
    </source>
</evidence>
<dbReference type="PIRSF" id="PIRSF000171">
    <property type="entry name" value="SDHA_APRA_LASPO"/>
    <property type="match status" value="1"/>
</dbReference>
<dbReference type="Pfam" id="PF00890">
    <property type="entry name" value="FAD_binding_2"/>
    <property type="match status" value="1"/>
</dbReference>
<keyword evidence="5 12" id="KW-0285">Flavoprotein</keyword>
<dbReference type="PANTHER" id="PTHR42716:SF2">
    <property type="entry name" value="L-ASPARTATE OXIDASE, CHLOROPLASTIC"/>
    <property type="match status" value="1"/>
</dbReference>
<dbReference type="NCBIfam" id="TIGR00551">
    <property type="entry name" value="nadB"/>
    <property type="match status" value="1"/>
</dbReference>
<feature type="domain" description="Fumarate reductase/succinate dehydrogenase flavoprotein-like C-terminal" evidence="14">
    <location>
        <begin position="428"/>
        <end position="521"/>
    </location>
</feature>
<dbReference type="EMBL" id="JACHIA010000019">
    <property type="protein sequence ID" value="MBB6072877.1"/>
    <property type="molecule type" value="Genomic_DNA"/>
</dbReference>
<feature type="domain" description="FAD-dependent oxidoreductase 2 FAD-binding" evidence="13">
    <location>
        <begin position="5"/>
        <end position="381"/>
    </location>
</feature>
<organism evidence="15 16">
    <name type="scientific">Longimicrobium terrae</name>
    <dbReference type="NCBI Taxonomy" id="1639882"/>
    <lineage>
        <taxon>Bacteria</taxon>
        <taxon>Pseudomonadati</taxon>
        <taxon>Gemmatimonadota</taxon>
        <taxon>Longimicrobiia</taxon>
        <taxon>Longimicrobiales</taxon>
        <taxon>Longimicrobiaceae</taxon>
        <taxon>Longimicrobium</taxon>
    </lineage>
</organism>
<evidence type="ECO:0000256" key="12">
    <source>
        <dbReference type="RuleBase" id="RU362049"/>
    </source>
</evidence>
<dbReference type="InterPro" id="IPR005288">
    <property type="entry name" value="NadB"/>
</dbReference>
<dbReference type="InterPro" id="IPR037099">
    <property type="entry name" value="Fum_R/Succ_DH_flav-like_C_sf"/>
</dbReference>
<evidence type="ECO:0000256" key="6">
    <source>
        <dbReference type="ARBA" id="ARBA00022642"/>
    </source>
</evidence>
<evidence type="ECO:0000256" key="1">
    <source>
        <dbReference type="ARBA" id="ARBA00001974"/>
    </source>
</evidence>
<comment type="caution">
    <text evidence="15">The sequence shown here is derived from an EMBL/GenBank/DDBJ whole genome shotgun (WGS) entry which is preliminary data.</text>
</comment>
<comment type="pathway">
    <text evidence="2 12">Cofactor biosynthesis; NAD(+) biosynthesis; iminoaspartate from L-aspartate (oxidase route): step 1/1.</text>
</comment>
<evidence type="ECO:0000256" key="8">
    <source>
        <dbReference type="ARBA" id="ARBA00023002"/>
    </source>
</evidence>
<evidence type="ECO:0000313" key="15">
    <source>
        <dbReference type="EMBL" id="MBB6072877.1"/>
    </source>
</evidence>
<dbReference type="InterPro" id="IPR003953">
    <property type="entry name" value="FAD-dep_OxRdtase_2_FAD-bd"/>
</dbReference>
<sequence>MIQADVVVVGTGIAGLSFAIKAARYGTVAIITKKSRPESSTNWAQGGIAAVFADDDSPALHMEDTLVAGAGLCHPDSVDVLVREGPERVRELIDLGVRFTTAGDDLSLGLEGGHSRRRIVRADDLTGREIERALLAAAAETGNVTVYENHQAVDLLTAREPGAVGDRCCGVLALDSETGMLVPIAARAVMLATGGAGQIYRHTTNPSIATGDGVAMAYRAGARVANMEFIQFHPTALYPARERTFLISEAVRGEGAILKRRDGTPFMQDYHPLASLAPRDVVARAIDREMKASGDAFVLLDCSAIPEHEIRERFPNILRETAERGIDMLREPLPVVPAAHYLCGGVLTDTDGRTSIPGLYAAGETACTGVHGANRLASNSLLEAVVFAHRAAARLGPELRSAPALQPVEVPARTNLRVVDEAALAEDREAVRNLMWERVGIVRSDAWLAEAESQLRDIQVRVGTLWAECRPTHDLVELRNLVQSALLVVRCALHRRESRGLNYNIDHPHRDNERCLRDTLVIR</sequence>
<dbReference type="Gene3D" id="3.90.700.10">
    <property type="entry name" value="Succinate dehydrogenase/fumarate reductase flavoprotein, catalytic domain"/>
    <property type="match status" value="1"/>
</dbReference>
<dbReference type="PRINTS" id="PR00368">
    <property type="entry name" value="FADPNR"/>
</dbReference>
<evidence type="ECO:0000256" key="7">
    <source>
        <dbReference type="ARBA" id="ARBA00022827"/>
    </source>
</evidence>
<dbReference type="InterPro" id="IPR015939">
    <property type="entry name" value="Fum_Rdtase/Succ_DH_flav-like_C"/>
</dbReference>
<reference evidence="15 16" key="1">
    <citation type="submission" date="2020-08" db="EMBL/GenBank/DDBJ databases">
        <title>Genomic Encyclopedia of Type Strains, Phase IV (KMG-IV): sequencing the most valuable type-strain genomes for metagenomic binning, comparative biology and taxonomic classification.</title>
        <authorList>
            <person name="Goeker M."/>
        </authorList>
    </citation>
    <scope>NUCLEOTIDE SEQUENCE [LARGE SCALE GENOMIC DNA]</scope>
    <source>
        <strain evidence="15 16">DSM 29007</strain>
    </source>
</reference>
<dbReference type="GO" id="GO:0005737">
    <property type="term" value="C:cytoplasm"/>
    <property type="evidence" value="ECO:0007669"/>
    <property type="project" value="UniProtKB-SubCell"/>
</dbReference>
<dbReference type="PRINTS" id="PR00411">
    <property type="entry name" value="PNDRDTASEI"/>
</dbReference>
<evidence type="ECO:0000259" key="14">
    <source>
        <dbReference type="Pfam" id="PF02910"/>
    </source>
</evidence>
<dbReference type="GO" id="GO:0009435">
    <property type="term" value="P:NAD+ biosynthetic process"/>
    <property type="evidence" value="ECO:0007669"/>
    <property type="project" value="UniProtKB-UniPathway"/>
</dbReference>
<dbReference type="PANTHER" id="PTHR42716">
    <property type="entry name" value="L-ASPARTATE OXIDASE"/>
    <property type="match status" value="1"/>
</dbReference>
<evidence type="ECO:0000256" key="9">
    <source>
        <dbReference type="ARBA" id="ARBA00048305"/>
    </source>
</evidence>
<comment type="catalytic activity">
    <reaction evidence="9">
        <text>L-aspartate + O2 = iminosuccinate + H2O2</text>
        <dbReference type="Rhea" id="RHEA:25876"/>
        <dbReference type="ChEBI" id="CHEBI:15379"/>
        <dbReference type="ChEBI" id="CHEBI:16240"/>
        <dbReference type="ChEBI" id="CHEBI:29991"/>
        <dbReference type="ChEBI" id="CHEBI:77875"/>
        <dbReference type="EC" id="1.4.3.16"/>
    </reaction>
    <physiologicalReaction direction="left-to-right" evidence="9">
        <dbReference type="Rhea" id="RHEA:25877"/>
    </physiologicalReaction>
</comment>
<evidence type="ECO:0000259" key="13">
    <source>
        <dbReference type="Pfam" id="PF00890"/>
    </source>
</evidence>
<dbReference type="SUPFAM" id="SSF56425">
    <property type="entry name" value="Succinate dehydrogenase/fumarate reductase flavoprotein, catalytic domain"/>
    <property type="match status" value="1"/>
</dbReference>
<dbReference type="InterPro" id="IPR036188">
    <property type="entry name" value="FAD/NAD-bd_sf"/>
</dbReference>
<dbReference type="EC" id="1.4.3.16" evidence="4 10"/>
<dbReference type="RefSeq" id="WP_170036961.1">
    <property type="nucleotide sequence ID" value="NZ_JABDTL010000002.1"/>
</dbReference>
<keyword evidence="16" id="KW-1185">Reference proteome</keyword>
<comment type="cofactor">
    <cofactor evidence="1 12">
        <name>FAD</name>
        <dbReference type="ChEBI" id="CHEBI:57692"/>
    </cofactor>
</comment>
<accession>A0A841H493</accession>
<dbReference type="InterPro" id="IPR027477">
    <property type="entry name" value="Succ_DH/fumarate_Rdtase_cat_sf"/>
</dbReference>
<evidence type="ECO:0000313" key="16">
    <source>
        <dbReference type="Proteomes" id="UP000582837"/>
    </source>
</evidence>
<gene>
    <name evidence="15" type="ORF">HNQ61_004543</name>
</gene>
<comment type="similarity">
    <text evidence="3 12">Belongs to the FAD-dependent oxidoreductase 2 family. NadB subfamily.</text>
</comment>
<dbReference type="FunFam" id="3.90.700.10:FF:000002">
    <property type="entry name" value="L-aspartate oxidase"/>
    <property type="match status" value="1"/>
</dbReference>
<proteinExistence type="inferred from homology"/>
<keyword evidence="7 12" id="KW-0274">FAD</keyword>
<comment type="subcellular location">
    <subcellularLocation>
        <location evidence="12">Cytoplasm</location>
    </subcellularLocation>
</comment>
<comment type="function">
    <text evidence="12">Catalyzes the oxidation of L-aspartate to iminoaspartate.</text>
</comment>
<evidence type="ECO:0000256" key="2">
    <source>
        <dbReference type="ARBA" id="ARBA00004950"/>
    </source>
</evidence>
<dbReference type="Gene3D" id="3.50.50.60">
    <property type="entry name" value="FAD/NAD(P)-binding domain"/>
    <property type="match status" value="1"/>
</dbReference>
<dbReference type="Proteomes" id="UP000582837">
    <property type="component" value="Unassembled WGS sequence"/>
</dbReference>
<protein>
    <recommendedName>
        <fullName evidence="4 10">L-aspartate oxidase</fullName>
        <ecNumber evidence="4 10">1.4.3.16</ecNumber>
    </recommendedName>
</protein>
<evidence type="ECO:0000256" key="3">
    <source>
        <dbReference type="ARBA" id="ARBA00008562"/>
    </source>
</evidence>
<dbReference type="SUPFAM" id="SSF51905">
    <property type="entry name" value="FAD/NAD(P)-binding domain"/>
    <property type="match status" value="1"/>
</dbReference>
<dbReference type="AlphaFoldDB" id="A0A841H493"/>
<evidence type="ECO:0000256" key="11">
    <source>
        <dbReference type="PIRSR" id="PIRSR000171-1"/>
    </source>
</evidence>